<evidence type="ECO:0000259" key="2">
    <source>
        <dbReference type="Pfam" id="PF13400"/>
    </source>
</evidence>
<keyword evidence="4" id="KW-1185">Reference proteome</keyword>
<keyword evidence="1" id="KW-1133">Transmembrane helix</keyword>
<comment type="caution">
    <text evidence="3">The sequence shown here is derived from an EMBL/GenBank/DDBJ whole genome shotgun (WGS) entry which is preliminary data.</text>
</comment>
<dbReference type="AlphaFoldDB" id="A0A511Z6U5"/>
<keyword evidence="1" id="KW-0472">Membrane</keyword>
<evidence type="ECO:0000256" key="1">
    <source>
        <dbReference type="SAM" id="Phobius"/>
    </source>
</evidence>
<evidence type="ECO:0000313" key="3">
    <source>
        <dbReference type="EMBL" id="GEN83172.1"/>
    </source>
</evidence>
<proteinExistence type="predicted"/>
<gene>
    <name evidence="3" type="ORF">SLU01_14840</name>
</gene>
<keyword evidence="1" id="KW-0812">Transmembrane</keyword>
<feature type="domain" description="Putative Flp pilus-assembly TadG-like N-terminal" evidence="2">
    <location>
        <begin position="18"/>
        <end position="60"/>
    </location>
</feature>
<organism evidence="3 4">
    <name type="scientific">Sporosarcina luteola</name>
    <dbReference type="NCBI Taxonomy" id="582850"/>
    <lineage>
        <taxon>Bacteria</taxon>
        <taxon>Bacillati</taxon>
        <taxon>Bacillota</taxon>
        <taxon>Bacilli</taxon>
        <taxon>Bacillales</taxon>
        <taxon>Caryophanaceae</taxon>
        <taxon>Sporosarcina</taxon>
    </lineage>
</organism>
<sequence>MKELKGYLKNERGDGLMLVIIGMLFVSIFICYLFFDFSNVFISKRVSQTGADAAALAGARSSSDYMSEVLQGKVEEELESLADAWEAIREAFEAAGEDDEEDGDTRTIEEVFDEYISSIESSKGKTMPGDIRSYIWDGSGEVEGTPALLFLFKDPQISDMACKAVRDHLLTSRQEAVSFTELNQNDRLVDYQFLADEFKIYAKTERDGKYITIPDSSVSGISASAAVQIGSPKGVKINCS</sequence>
<evidence type="ECO:0000313" key="4">
    <source>
        <dbReference type="Proteomes" id="UP000321901"/>
    </source>
</evidence>
<name>A0A511Z6U5_9BACL</name>
<dbReference type="InterPro" id="IPR028087">
    <property type="entry name" value="Tad_N"/>
</dbReference>
<dbReference type="RefSeq" id="WP_170232630.1">
    <property type="nucleotide sequence ID" value="NZ_BJYL01000018.1"/>
</dbReference>
<accession>A0A511Z6U5</accession>
<feature type="transmembrane region" description="Helical" evidence="1">
    <location>
        <begin position="15"/>
        <end position="35"/>
    </location>
</feature>
<reference evidence="3 4" key="1">
    <citation type="submission" date="2019-07" db="EMBL/GenBank/DDBJ databases">
        <title>Whole genome shotgun sequence of Sporosarcina luteola NBRC 105378.</title>
        <authorList>
            <person name="Hosoyama A."/>
            <person name="Uohara A."/>
            <person name="Ohji S."/>
            <person name="Ichikawa N."/>
        </authorList>
    </citation>
    <scope>NUCLEOTIDE SEQUENCE [LARGE SCALE GENOMIC DNA]</scope>
    <source>
        <strain evidence="3 4">NBRC 105378</strain>
    </source>
</reference>
<protein>
    <recommendedName>
        <fullName evidence="2">Putative Flp pilus-assembly TadG-like N-terminal domain-containing protein</fullName>
    </recommendedName>
</protein>
<dbReference type="EMBL" id="BJYL01000018">
    <property type="protein sequence ID" value="GEN83172.1"/>
    <property type="molecule type" value="Genomic_DNA"/>
</dbReference>
<dbReference type="Proteomes" id="UP000321901">
    <property type="component" value="Unassembled WGS sequence"/>
</dbReference>
<dbReference type="Pfam" id="PF13400">
    <property type="entry name" value="Tad"/>
    <property type="match status" value="1"/>
</dbReference>